<accession>A0AAI8GV66</accession>
<dbReference type="Proteomes" id="UP000197058">
    <property type="component" value="Chromosome"/>
</dbReference>
<dbReference type="AlphaFoldDB" id="A0AAI8GV66"/>
<sequence>MNPKALDRPPIPSPPPYEPISLIEFGWNTIPIPSAPPCVEFLFPKFTFPFKVKLWDISILLFKEKLPFLF</sequence>
<dbReference type="KEGG" id="sscu:CEP64_13330"/>
<name>A0AAI8GV66_MAMSC</name>
<organism evidence="1 2">
    <name type="scientific">Mammaliicoccus sciuri</name>
    <name type="common">Staphylococcus sciuri</name>
    <dbReference type="NCBI Taxonomy" id="1296"/>
    <lineage>
        <taxon>Bacteria</taxon>
        <taxon>Bacillati</taxon>
        <taxon>Bacillota</taxon>
        <taxon>Bacilli</taxon>
        <taxon>Bacillales</taxon>
        <taxon>Staphylococcaceae</taxon>
        <taxon>Mammaliicoccus</taxon>
    </lineage>
</organism>
<evidence type="ECO:0000313" key="2">
    <source>
        <dbReference type="Proteomes" id="UP000197058"/>
    </source>
</evidence>
<evidence type="ECO:0000313" key="1">
    <source>
        <dbReference type="EMBL" id="ASE35654.1"/>
    </source>
</evidence>
<reference evidence="2" key="1">
    <citation type="submission" date="2017-06" db="EMBL/GenBank/DDBJ databases">
        <title>FDA dAtabase for Regulatory Grade micrObial Sequences (FDA-ARGOS): Supporting development and validation of Infectious Disease Dx tests.</title>
        <authorList>
            <person name="Goldberg B."/>
            <person name="Campos J."/>
            <person name="Tallon L."/>
            <person name="Sadzewicz L."/>
            <person name="Sengamalay N."/>
            <person name="Ott S."/>
            <person name="Godinez A."/>
            <person name="Nagaraj S."/>
            <person name="Vavikolanu K."/>
            <person name="Nadendla S."/>
            <person name="George J."/>
            <person name="Geyer C."/>
            <person name="Sichtig H."/>
        </authorList>
    </citation>
    <scope>NUCLEOTIDE SEQUENCE [LARGE SCALE GENOMIC DNA]</scope>
    <source>
        <strain evidence="2">FDAARGOS_285</strain>
    </source>
</reference>
<protein>
    <submittedName>
        <fullName evidence="1">Uncharacterized protein</fullName>
    </submittedName>
</protein>
<proteinExistence type="predicted"/>
<gene>
    <name evidence="1" type="ORF">CEP64_13330</name>
</gene>
<dbReference type="EMBL" id="CP022046">
    <property type="protein sequence ID" value="ASE35654.1"/>
    <property type="molecule type" value="Genomic_DNA"/>
</dbReference>